<dbReference type="HAMAP" id="MF_00115">
    <property type="entry name" value="MscL"/>
    <property type="match status" value="1"/>
</dbReference>
<dbReference type="GO" id="GO:0005886">
    <property type="term" value="C:plasma membrane"/>
    <property type="evidence" value="ECO:0007669"/>
    <property type="project" value="UniProtKB-SubCell"/>
</dbReference>
<accession>A0A9W6G3J8</accession>
<name>A0A9W6G3J8_9BACT</name>
<evidence type="ECO:0000256" key="9">
    <source>
        <dbReference type="ARBA" id="ARBA00023303"/>
    </source>
</evidence>
<reference evidence="11" key="1">
    <citation type="submission" date="2022-12" db="EMBL/GenBank/DDBJ databases">
        <title>Reference genome sequencing for broad-spectrum identification of bacterial and archaeal isolates by mass spectrometry.</title>
        <authorList>
            <person name="Sekiguchi Y."/>
            <person name="Tourlousse D.M."/>
        </authorList>
    </citation>
    <scope>NUCLEOTIDE SEQUENCE</scope>
    <source>
        <strain evidence="11">H2</strain>
    </source>
</reference>
<keyword evidence="8 10" id="KW-0472">Membrane</keyword>
<dbReference type="PANTHER" id="PTHR30266:SF2">
    <property type="entry name" value="LARGE-CONDUCTANCE MECHANOSENSITIVE CHANNEL"/>
    <property type="match status" value="1"/>
</dbReference>
<dbReference type="PRINTS" id="PR01264">
    <property type="entry name" value="MECHCHANNEL"/>
</dbReference>
<dbReference type="AlphaFoldDB" id="A0A9W6G3J8"/>
<evidence type="ECO:0000256" key="7">
    <source>
        <dbReference type="ARBA" id="ARBA00023065"/>
    </source>
</evidence>
<keyword evidence="6 10" id="KW-1133">Transmembrane helix</keyword>
<dbReference type="PANTHER" id="PTHR30266">
    <property type="entry name" value="MECHANOSENSITIVE CHANNEL MSCL"/>
    <property type="match status" value="1"/>
</dbReference>
<comment type="subunit">
    <text evidence="10">Homopentamer.</text>
</comment>
<comment type="function">
    <text evidence="10">Channel that opens in response to stretch forces in the membrane lipid bilayer. May participate in the regulation of osmotic pressure changes within the cell.</text>
</comment>
<keyword evidence="4 10" id="KW-1003">Cell membrane</keyword>
<comment type="caution">
    <text evidence="11">The sequence shown here is derived from an EMBL/GenBank/DDBJ whole genome shotgun (WGS) entry which is preliminary data.</text>
</comment>
<dbReference type="EMBL" id="BSDS01000002">
    <property type="protein sequence ID" value="GLI39861.1"/>
    <property type="molecule type" value="Genomic_DNA"/>
</dbReference>
<sequence length="145" mass="15603">MGMMQEFKEFAVKGNVVDLAVGVIIGGAFGKIVTSFVSDIVMPPLGLAMGKVNFTDLFINLSDKPFDSLKAAKDAGAPVISYGVFINTMIDFIIIAFVIFLVIKQINRFKKEPAPAPPNTKECPHCLSAVPIKASKCAFCTSDIK</sequence>
<evidence type="ECO:0000256" key="2">
    <source>
        <dbReference type="ARBA" id="ARBA00007254"/>
    </source>
</evidence>
<evidence type="ECO:0000256" key="4">
    <source>
        <dbReference type="ARBA" id="ARBA00022475"/>
    </source>
</evidence>
<evidence type="ECO:0000256" key="6">
    <source>
        <dbReference type="ARBA" id="ARBA00022989"/>
    </source>
</evidence>
<dbReference type="NCBIfam" id="NF010557">
    <property type="entry name" value="PRK13952.1"/>
    <property type="match status" value="1"/>
</dbReference>
<evidence type="ECO:0000256" key="8">
    <source>
        <dbReference type="ARBA" id="ARBA00023136"/>
    </source>
</evidence>
<organism evidence="11 12">
    <name type="scientific">Geobacter hydrogenophilus</name>
    <dbReference type="NCBI Taxonomy" id="40983"/>
    <lineage>
        <taxon>Bacteria</taxon>
        <taxon>Pseudomonadati</taxon>
        <taxon>Thermodesulfobacteriota</taxon>
        <taxon>Desulfuromonadia</taxon>
        <taxon>Geobacterales</taxon>
        <taxon>Geobacteraceae</taxon>
        <taxon>Geobacter</taxon>
    </lineage>
</organism>
<feature type="transmembrane region" description="Helical" evidence="10">
    <location>
        <begin position="16"/>
        <end position="37"/>
    </location>
</feature>
<evidence type="ECO:0000256" key="1">
    <source>
        <dbReference type="ARBA" id="ARBA00004651"/>
    </source>
</evidence>
<dbReference type="Gene3D" id="1.10.1200.120">
    <property type="entry name" value="Large-conductance mechanosensitive channel, MscL, domain 1"/>
    <property type="match status" value="1"/>
</dbReference>
<dbReference type="InterPro" id="IPR001185">
    <property type="entry name" value="MS_channel"/>
</dbReference>
<comment type="subcellular location">
    <subcellularLocation>
        <location evidence="1 10">Cell membrane</location>
        <topology evidence="1 10">Multi-pass membrane protein</topology>
    </subcellularLocation>
</comment>
<keyword evidence="7 10" id="KW-0406">Ion transport</keyword>
<feature type="transmembrane region" description="Helical" evidence="10">
    <location>
        <begin position="79"/>
        <end position="103"/>
    </location>
</feature>
<evidence type="ECO:0000313" key="12">
    <source>
        <dbReference type="Proteomes" id="UP001144352"/>
    </source>
</evidence>
<comment type="similarity">
    <text evidence="2 10">Belongs to the MscL family.</text>
</comment>
<dbReference type="NCBIfam" id="NF001843">
    <property type="entry name" value="PRK00567.1-4"/>
    <property type="match status" value="1"/>
</dbReference>
<dbReference type="Proteomes" id="UP001144352">
    <property type="component" value="Unassembled WGS sequence"/>
</dbReference>
<dbReference type="PROSITE" id="PS01327">
    <property type="entry name" value="MSCL"/>
    <property type="match status" value="1"/>
</dbReference>
<dbReference type="SUPFAM" id="SSF81330">
    <property type="entry name" value="Gated mechanosensitive channel"/>
    <property type="match status" value="1"/>
</dbReference>
<gene>
    <name evidence="10 11" type="primary">mscL</name>
    <name evidence="11" type="ORF">GHYDROH2_33620</name>
</gene>
<evidence type="ECO:0000256" key="10">
    <source>
        <dbReference type="HAMAP-Rule" id="MF_00115"/>
    </source>
</evidence>
<dbReference type="InterPro" id="IPR019823">
    <property type="entry name" value="Mechanosensitive_channel_CS"/>
</dbReference>
<keyword evidence="9 10" id="KW-0407">Ion channel</keyword>
<proteinExistence type="inferred from homology"/>
<dbReference type="RefSeq" id="WP_214184690.1">
    <property type="nucleotide sequence ID" value="NZ_BSDS01000002.1"/>
</dbReference>
<dbReference type="Pfam" id="PF01741">
    <property type="entry name" value="MscL"/>
    <property type="match status" value="1"/>
</dbReference>
<evidence type="ECO:0000313" key="11">
    <source>
        <dbReference type="EMBL" id="GLI39861.1"/>
    </source>
</evidence>
<keyword evidence="12" id="KW-1185">Reference proteome</keyword>
<dbReference type="InterPro" id="IPR036019">
    <property type="entry name" value="MscL_channel"/>
</dbReference>
<keyword evidence="5 10" id="KW-0812">Transmembrane</keyword>
<evidence type="ECO:0000256" key="3">
    <source>
        <dbReference type="ARBA" id="ARBA00022448"/>
    </source>
</evidence>
<protein>
    <recommendedName>
        <fullName evidence="10">Large-conductance mechanosensitive channel</fullName>
    </recommendedName>
</protein>
<keyword evidence="3 10" id="KW-0813">Transport</keyword>
<dbReference type="GO" id="GO:0008381">
    <property type="term" value="F:mechanosensitive monoatomic ion channel activity"/>
    <property type="evidence" value="ECO:0007669"/>
    <property type="project" value="UniProtKB-UniRule"/>
</dbReference>
<evidence type="ECO:0000256" key="5">
    <source>
        <dbReference type="ARBA" id="ARBA00022692"/>
    </source>
</evidence>
<dbReference type="NCBIfam" id="TIGR00220">
    <property type="entry name" value="mscL"/>
    <property type="match status" value="1"/>
</dbReference>
<dbReference type="InterPro" id="IPR037673">
    <property type="entry name" value="MSC/AndL"/>
</dbReference>